<evidence type="ECO:0000313" key="6">
    <source>
        <dbReference type="EMBL" id="KAI2648907.1"/>
    </source>
</evidence>
<evidence type="ECO:0000313" key="7">
    <source>
        <dbReference type="Proteomes" id="UP000830375"/>
    </source>
</evidence>
<evidence type="ECO:0000256" key="4">
    <source>
        <dbReference type="SAM" id="MobiDB-lite"/>
    </source>
</evidence>
<feature type="compositionally biased region" description="Polar residues" evidence="4">
    <location>
        <begin position="2183"/>
        <end position="2193"/>
    </location>
</feature>
<sequence>MSSIFNASSIYAVSAHPTERFRVNCCKTRTNSPQPLKGVLRDTHLKQNRAFRERSNPKLPSGGFYRNEMARWETDLRSPPVSVVYLNQPKCLTDETEAKNLLIQARPSTLEHKSHAQLSEDPDWLHSISAVVLSAQRSLNCSQRRLEHTAVELLKGPQWRVGGLVNKAALGGSSWCGLAEGVKLNSGHKYTGREEACGSNNTQSLVLLPSRQQTLASHLNITKQTFKVHYQAWYRGAGVLSLEVRRSGRKQSPVRGEQKQFPGGLESSAFGARTWTAHDFRPGRKNYRGATGAAVTGSKGERDSPFGGCVNLPHVLGPCQVADPIHTTQVPRPLKHQSLDKELNPNLVSERTSLLQAAIPEGSAAKDVRDCAWSVADLTDEKPSQNGNVNAALDTSCNASSTNLSAGLNLIKEGGSSVQEGMAFWDPPVGDPPIHEATVQKGNASRNDCLTAETLDSVKRRIAENAIMRAKWFCDGQQNSTEITRDGKSKNAILGQKISPSCILKDQHSTEEVKTLWDVQSKPASTSKHATPPFNKCSGSSINLDDSEERNSGLLITDRGIKKEQSFYSICLIDLEDLGSECGHQPVTEADAVRYASAPAVSEKALFDNSLLPKDHTISGSRPSHETTQQTEIDPSERTTELGCSTNLPVDLTLPNEEDALPDLLKPLPTQENEKNVVSASCTDTEVTLSPSTAVEDTIDQLSPDLLSQNGQMSELKSSTDTALPQGKPADLLNNCDLYSSSGYKAADMESGSEFNVHNTISDESMLRPPQQVLNGSPDESELENQCRNYDNGESMKLNVEKIPNVDCFICSLSNTTESPPNVKLAIVESDQCVSKKTPTEEVLEKVPPALSAVSASSSEKLVETEDQWFSIKDASEDIENLKFCSETPLASDKEDKLSKLPSCCRVEVDPRQIATQEEVILNPCQGSILQSEGQTNDSDMFKVALVPQSLSSPSHAEMISLDQEDKLDMTSSTHLHPCSVFPTDQTKIVSESCDSPNVEQNVEPNANFANAKPCDMSPPLLLTNTLVNFDHRNVVDDVHTNSVPGSDCPVQEELFQSNAIWFVNTSHNDVNNKGHSESIAASYLIQVGLGSEKPAAAQEQVMDNEIGETCLQDDEKTHIASKCFSEVEQKVLAEICLCEDDVKMSELEPRGLVPTSELLNCPNDGNNNNDCLEAVCSVSSDVQTLSQPPCQSEVLETCDCSSLSINCTRESACQDLDSFTEQPVSDAQRSSVTSIQEHGDLQDMGEIRGDVDCSIPLVSTESTARLSLETAQSCAVQGHGSDYASVESLTTTVPHVSQLIPSSLGVLDFGQSDLKVITDDISDKPAYVNAAIPLPVEPDQVDIYATLPSYEIYFLNKDQFAVPMQVENLQVLDEMEGEQGMLNMVSDLLGKSELSDEVDSSHCLPAWAKEPHILFSDNQTEACALVSAWGNAVSEASLTMQNDEQDAESDSAVVAEGFQTSVGFIAPYPYNLLGAEGSCVWEWQNDYSELESSKISDLNPNAKAWANYMPKPEASAPTCPDSQQSWVEAADDPSNCISGGYNNSEDKGNWNEEQQVSTSVELPFAAQPESVYMGSSASEKGIVSNQNTSMKGVDDSDSSRQLEDLREQLKATLEFCLSRENLANDMYLISQMDSDQYVPIVTLANLDQIKKLTTDVDLIADILKTLPLVQVDKCGEKVRPNQNRCIVILREVPEATPLEEVEALFKSDNLPKFINCEFAYNDNWFITFESEADAQMAYQYLREEVKTFQGKPIKARIKAKAIAVNTFVPKNGYRPVDVSSNVQQRYTPYYIPPVYGAQQQFPLYRLVTPQGWSATQSYLDPTLVTPFPSPAFINGFAGSPTFKSATSPLTHRQYTPRMRNHNKTHIRLTTERGTTLLENPAAFPTFPSERVPNGTRPPQAHHLGSRPRLPSGPGYPRRDQVGSGRMEVNGADYSLNAGRGRRGGYGYRKRRDDNKFPRAATQSPPPVQERTPSPSFELGLSSFPPLPGAAGNLKPEVKTENSLDNRLSDIVTGAAKDKEFHRGPFVSPQPLNKDVVTSRVISGTPKESVQAAPAPAAQTPVDHQHSPTPALSNLTTVEKPKETQTPAEKCSETHAAKTAPLSNPITEPRKPSYAEICQRIREAPTQQPASADPRPLSTTSEDKTPDSAERRCRESAAAPAKSAAATATACPRETVKPHQRSDGGTTASFHQS</sequence>
<dbReference type="Proteomes" id="UP000830375">
    <property type="component" value="Unassembled WGS sequence"/>
</dbReference>
<dbReference type="SUPFAM" id="SSF46785">
    <property type="entry name" value="Winged helix' DNA-binding domain"/>
    <property type="match status" value="1"/>
</dbReference>
<dbReference type="InterPro" id="IPR045180">
    <property type="entry name" value="La_dom_prot"/>
</dbReference>
<feature type="compositionally biased region" description="Polar residues" evidence="4">
    <location>
        <begin position="2067"/>
        <end position="2077"/>
    </location>
</feature>
<feature type="compositionally biased region" description="Basic and acidic residues" evidence="4">
    <location>
        <begin position="2141"/>
        <end position="2155"/>
    </location>
</feature>
<feature type="compositionally biased region" description="Basic and acidic residues" evidence="4">
    <location>
        <begin position="2108"/>
        <end position="2123"/>
    </location>
</feature>
<reference evidence="6 7" key="1">
    <citation type="submission" date="2022-01" db="EMBL/GenBank/DDBJ databases">
        <title>A high-quality chromosome-level genome assembly of rohu carp, Labeo rohita.</title>
        <authorList>
            <person name="Arick M.A. II"/>
            <person name="Hsu C.-Y."/>
            <person name="Magbanua Z."/>
            <person name="Pechanova O."/>
            <person name="Grover C."/>
            <person name="Miller E."/>
            <person name="Thrash A."/>
            <person name="Ezzel L."/>
            <person name="Alam S."/>
            <person name="Benzie J."/>
            <person name="Hamilton M."/>
            <person name="Karsi A."/>
            <person name="Lawrence M.L."/>
            <person name="Peterson D.G."/>
        </authorList>
    </citation>
    <scope>NUCLEOTIDE SEQUENCE [LARGE SCALE GENOMIC DNA]</scope>
    <source>
        <strain evidence="7">BAU-BD-2019</strain>
        <tissue evidence="6">Blood</tissue>
    </source>
</reference>
<gene>
    <name evidence="6" type="ORF">H4Q32_020072</name>
</gene>
<dbReference type="Pfam" id="PF05383">
    <property type="entry name" value="La"/>
    <property type="match status" value="1"/>
</dbReference>
<keyword evidence="7" id="KW-1185">Reference proteome</keyword>
<keyword evidence="1" id="KW-0597">Phosphoprotein</keyword>
<feature type="domain" description="HTH La-type RNA-binding" evidence="5">
    <location>
        <begin position="1600"/>
        <end position="1689"/>
    </location>
</feature>
<dbReference type="PROSITE" id="PS50961">
    <property type="entry name" value="HTH_LA"/>
    <property type="match status" value="1"/>
</dbReference>
<keyword evidence="2 3" id="KW-0694">RNA-binding</keyword>
<dbReference type="EMBL" id="JACTAM010000024">
    <property type="protein sequence ID" value="KAI2648907.1"/>
    <property type="molecule type" value="Genomic_DNA"/>
</dbReference>
<evidence type="ECO:0000256" key="3">
    <source>
        <dbReference type="PROSITE-ProRule" id="PRU00332"/>
    </source>
</evidence>
<dbReference type="Gene3D" id="1.10.10.10">
    <property type="entry name" value="Winged helix-like DNA-binding domain superfamily/Winged helix DNA-binding domain"/>
    <property type="match status" value="1"/>
</dbReference>
<evidence type="ECO:0000256" key="2">
    <source>
        <dbReference type="ARBA" id="ARBA00022884"/>
    </source>
</evidence>
<evidence type="ECO:0000259" key="5">
    <source>
        <dbReference type="PROSITE" id="PS50961"/>
    </source>
</evidence>
<dbReference type="CDD" id="cd08036">
    <property type="entry name" value="LARP_5"/>
    <property type="match status" value="1"/>
</dbReference>
<feature type="compositionally biased region" description="Polar residues" evidence="4">
    <location>
        <begin position="618"/>
        <end position="633"/>
    </location>
</feature>
<feature type="region of interest" description="Disordered" evidence="4">
    <location>
        <begin position="1881"/>
        <end position="1975"/>
    </location>
</feature>
<dbReference type="PANTHER" id="PTHR22792:SF43">
    <property type="entry name" value="LA-RELATED PROTEIN 4B"/>
    <property type="match status" value="1"/>
</dbReference>
<feature type="region of interest" description="Disordered" evidence="4">
    <location>
        <begin position="613"/>
        <end position="646"/>
    </location>
</feature>
<evidence type="ECO:0000256" key="1">
    <source>
        <dbReference type="ARBA" id="ARBA00022553"/>
    </source>
</evidence>
<dbReference type="SMART" id="SM00715">
    <property type="entry name" value="LA"/>
    <property type="match status" value="1"/>
</dbReference>
<protein>
    <submittedName>
        <fullName evidence="6">La-related protein 4B</fullName>
    </submittedName>
</protein>
<feature type="region of interest" description="Disordered" evidence="4">
    <location>
        <begin position="2040"/>
        <end position="2193"/>
    </location>
</feature>
<accession>A0ABQ8LDZ6</accession>
<dbReference type="CDD" id="cd12706">
    <property type="entry name" value="RRM_LARP5"/>
    <property type="match status" value="1"/>
</dbReference>
<proteinExistence type="predicted"/>
<dbReference type="InterPro" id="IPR036390">
    <property type="entry name" value="WH_DNA-bd_sf"/>
</dbReference>
<dbReference type="InterPro" id="IPR036388">
    <property type="entry name" value="WH-like_DNA-bd_sf"/>
</dbReference>
<dbReference type="InterPro" id="IPR006630">
    <property type="entry name" value="La_HTH"/>
</dbReference>
<feature type="compositionally biased region" description="Low complexity" evidence="4">
    <location>
        <begin position="2156"/>
        <end position="2173"/>
    </location>
</feature>
<feature type="region of interest" description="Disordered" evidence="4">
    <location>
        <begin position="523"/>
        <end position="543"/>
    </location>
</feature>
<dbReference type="PANTHER" id="PTHR22792">
    <property type="entry name" value="LUPUS LA PROTEIN-RELATED"/>
    <property type="match status" value="1"/>
</dbReference>
<dbReference type="InterPro" id="IPR034900">
    <property type="entry name" value="LARP4B_RRM"/>
</dbReference>
<name>A0ABQ8LDZ6_LABRO</name>
<feature type="region of interest" description="Disordered" evidence="4">
    <location>
        <begin position="762"/>
        <end position="783"/>
    </location>
</feature>
<comment type="caution">
    <text evidence="6">The sequence shown here is derived from an EMBL/GenBank/DDBJ whole genome shotgun (WGS) entry which is preliminary data.</text>
</comment>
<dbReference type="Pfam" id="PF26088">
    <property type="entry name" value="RRM_LARP4"/>
    <property type="match status" value="1"/>
</dbReference>
<organism evidence="6 7">
    <name type="scientific">Labeo rohita</name>
    <name type="common">Indian major carp</name>
    <name type="synonym">Cyprinus rohita</name>
    <dbReference type="NCBI Taxonomy" id="84645"/>
    <lineage>
        <taxon>Eukaryota</taxon>
        <taxon>Metazoa</taxon>
        <taxon>Chordata</taxon>
        <taxon>Craniata</taxon>
        <taxon>Vertebrata</taxon>
        <taxon>Euteleostomi</taxon>
        <taxon>Actinopterygii</taxon>
        <taxon>Neopterygii</taxon>
        <taxon>Teleostei</taxon>
        <taxon>Ostariophysi</taxon>
        <taxon>Cypriniformes</taxon>
        <taxon>Cyprinidae</taxon>
        <taxon>Labeoninae</taxon>
        <taxon>Labeonini</taxon>
        <taxon>Labeo</taxon>
    </lineage>
</organism>
<dbReference type="InterPro" id="IPR058699">
    <property type="entry name" value="RRM_LARP4/4B"/>
</dbReference>